<sequence>MQKAKSTVTEHQTKPALREYIKNLFKTGISIDDIRSWSYHIVQTILDQDFYKDACLILSYMPLPDEVNVTELNNTILSEGKRLFLPKCGTDKNRHFSACEITDTISDTHRGFARILEPINTVPYPPGQLDLVIVPGRAFDLSGHRMGRGAGYYDRFLKLAQKALKVGLAFEAQLFDKIFVHEHDVIMDYIITEKRIIKL</sequence>
<name>A0A3A4R772_9BACT</name>
<dbReference type="GO" id="GO:0005524">
    <property type="term" value="F:ATP binding"/>
    <property type="evidence" value="ECO:0007669"/>
    <property type="project" value="UniProtKB-KW"/>
</dbReference>
<dbReference type="GO" id="GO:0030272">
    <property type="term" value="F:5-formyltetrahydrofolate cyclo-ligase activity"/>
    <property type="evidence" value="ECO:0007669"/>
    <property type="project" value="UniProtKB-EC"/>
</dbReference>
<evidence type="ECO:0000256" key="2">
    <source>
        <dbReference type="ARBA" id="ARBA00022741"/>
    </source>
</evidence>
<organism evidence="6 7">
    <name type="scientific">Candidatus Auribacter fodinae</name>
    <dbReference type="NCBI Taxonomy" id="2093366"/>
    <lineage>
        <taxon>Bacteria</taxon>
        <taxon>Pseudomonadati</taxon>
        <taxon>Candidatus Auribacterota</taxon>
        <taxon>Candidatus Auribacteria</taxon>
        <taxon>Candidatus Auribacterales</taxon>
        <taxon>Candidatus Auribacteraceae</taxon>
        <taxon>Candidatus Auribacter</taxon>
    </lineage>
</organism>
<gene>
    <name evidence="6" type="ORF">C4541_04425</name>
</gene>
<evidence type="ECO:0000256" key="3">
    <source>
        <dbReference type="ARBA" id="ARBA00022840"/>
    </source>
</evidence>
<keyword evidence="5" id="KW-0460">Magnesium</keyword>
<evidence type="ECO:0000313" key="7">
    <source>
        <dbReference type="Proteomes" id="UP000266426"/>
    </source>
</evidence>
<keyword evidence="6" id="KW-0436">Ligase</keyword>
<dbReference type="InterPro" id="IPR002698">
    <property type="entry name" value="FTHF_cligase"/>
</dbReference>
<dbReference type="PANTHER" id="PTHR23407:SF1">
    <property type="entry name" value="5-FORMYLTETRAHYDROFOLATE CYCLO-LIGASE"/>
    <property type="match status" value="1"/>
</dbReference>
<protein>
    <recommendedName>
        <fullName evidence="5">5-formyltetrahydrofolate cyclo-ligase</fullName>
        <ecNumber evidence="5">6.3.3.2</ecNumber>
    </recommendedName>
</protein>
<dbReference type="PANTHER" id="PTHR23407">
    <property type="entry name" value="ATPASE INHIBITOR/5-FORMYLTETRAHYDROFOLATE CYCLO-LIGASE"/>
    <property type="match status" value="1"/>
</dbReference>
<dbReference type="NCBIfam" id="TIGR02727">
    <property type="entry name" value="MTHFS_bact"/>
    <property type="match status" value="1"/>
</dbReference>
<dbReference type="PIRSF" id="PIRSF006806">
    <property type="entry name" value="FTHF_cligase"/>
    <property type="match status" value="1"/>
</dbReference>
<dbReference type="InterPro" id="IPR037171">
    <property type="entry name" value="NagB/RpiA_transferase-like"/>
</dbReference>
<evidence type="ECO:0000313" key="6">
    <source>
        <dbReference type="EMBL" id="RJP60296.1"/>
    </source>
</evidence>
<dbReference type="InterPro" id="IPR024185">
    <property type="entry name" value="FTHF_cligase-like_sf"/>
</dbReference>
<dbReference type="GO" id="GO:0046872">
    <property type="term" value="F:metal ion binding"/>
    <property type="evidence" value="ECO:0007669"/>
    <property type="project" value="UniProtKB-KW"/>
</dbReference>
<accession>A0A3A4R772</accession>
<keyword evidence="3 4" id="KW-0067">ATP-binding</keyword>
<comment type="caution">
    <text evidence="6">The sequence shown here is derived from an EMBL/GenBank/DDBJ whole genome shotgun (WGS) entry which is preliminary data.</text>
</comment>
<comment type="similarity">
    <text evidence="1 5">Belongs to the 5-formyltetrahydrofolate cyclo-ligase family.</text>
</comment>
<dbReference type="EC" id="6.3.3.2" evidence="5"/>
<evidence type="ECO:0000256" key="5">
    <source>
        <dbReference type="RuleBase" id="RU361279"/>
    </source>
</evidence>
<evidence type="ECO:0000256" key="4">
    <source>
        <dbReference type="PIRSR" id="PIRSR006806-1"/>
    </source>
</evidence>
<feature type="binding site" evidence="4">
    <location>
        <position position="66"/>
    </location>
    <ligand>
        <name>substrate</name>
    </ligand>
</feature>
<reference evidence="6 7" key="1">
    <citation type="journal article" date="2017" name="ISME J.">
        <title>Energy and carbon metabolisms in a deep terrestrial subsurface fluid microbial community.</title>
        <authorList>
            <person name="Momper L."/>
            <person name="Jungbluth S.P."/>
            <person name="Lee M.D."/>
            <person name="Amend J.P."/>
        </authorList>
    </citation>
    <scope>NUCLEOTIDE SEQUENCE [LARGE SCALE GENOMIC DNA]</scope>
    <source>
        <strain evidence="6">SURF_26</strain>
    </source>
</reference>
<dbReference type="AlphaFoldDB" id="A0A3A4R772"/>
<dbReference type="GO" id="GO:0009396">
    <property type="term" value="P:folic acid-containing compound biosynthetic process"/>
    <property type="evidence" value="ECO:0007669"/>
    <property type="project" value="TreeGrafter"/>
</dbReference>
<comment type="cofactor">
    <cofactor evidence="5">
        <name>Mg(2+)</name>
        <dbReference type="ChEBI" id="CHEBI:18420"/>
    </cofactor>
</comment>
<keyword evidence="2 4" id="KW-0547">Nucleotide-binding</keyword>
<feature type="binding site" evidence="4">
    <location>
        <position position="61"/>
    </location>
    <ligand>
        <name>substrate</name>
    </ligand>
</feature>
<keyword evidence="5" id="KW-0479">Metal-binding</keyword>
<dbReference type="Proteomes" id="UP000266426">
    <property type="component" value="Unassembled WGS sequence"/>
</dbReference>
<proteinExistence type="inferred from homology"/>
<evidence type="ECO:0000256" key="1">
    <source>
        <dbReference type="ARBA" id="ARBA00010638"/>
    </source>
</evidence>
<feature type="binding site" evidence="4">
    <location>
        <begin position="14"/>
        <end position="18"/>
    </location>
    <ligand>
        <name>ATP</name>
        <dbReference type="ChEBI" id="CHEBI:30616"/>
    </ligand>
</feature>
<feature type="binding site" evidence="4">
    <location>
        <begin position="145"/>
        <end position="153"/>
    </location>
    <ligand>
        <name>ATP</name>
        <dbReference type="ChEBI" id="CHEBI:30616"/>
    </ligand>
</feature>
<dbReference type="GO" id="GO:0035999">
    <property type="term" value="P:tetrahydrofolate interconversion"/>
    <property type="evidence" value="ECO:0007669"/>
    <property type="project" value="TreeGrafter"/>
</dbReference>
<dbReference type="Pfam" id="PF01812">
    <property type="entry name" value="5-FTHF_cyc-lig"/>
    <property type="match status" value="1"/>
</dbReference>
<dbReference type="Gene3D" id="3.40.50.10420">
    <property type="entry name" value="NagB/RpiA/CoA transferase-like"/>
    <property type="match status" value="1"/>
</dbReference>
<dbReference type="EMBL" id="QZJZ01000031">
    <property type="protein sequence ID" value="RJP60296.1"/>
    <property type="molecule type" value="Genomic_DNA"/>
</dbReference>
<comment type="catalytic activity">
    <reaction evidence="5">
        <text>(6S)-5-formyl-5,6,7,8-tetrahydrofolate + ATP = (6R)-5,10-methenyltetrahydrofolate + ADP + phosphate</text>
        <dbReference type="Rhea" id="RHEA:10488"/>
        <dbReference type="ChEBI" id="CHEBI:30616"/>
        <dbReference type="ChEBI" id="CHEBI:43474"/>
        <dbReference type="ChEBI" id="CHEBI:57455"/>
        <dbReference type="ChEBI" id="CHEBI:57457"/>
        <dbReference type="ChEBI" id="CHEBI:456216"/>
        <dbReference type="EC" id="6.3.3.2"/>
    </reaction>
</comment>
<dbReference type="SUPFAM" id="SSF100950">
    <property type="entry name" value="NagB/RpiA/CoA transferase-like"/>
    <property type="match status" value="1"/>
</dbReference>